<keyword evidence="2" id="KW-1185">Reference proteome</keyword>
<sequence>MKTFFTVLTLILFISCNKEQSEEKFFKAISFNNKDTAYLKLSEIDNQFNGKYLVIYSDKTSDLGNISGEIIGDTLKGRNKYVSRRKSEFIKPIAFLKENENLKQGTGMVSYYFQIPFYANGTIQFPDSLFQFIPIDEKEIIHLKQELQF</sequence>
<organism evidence="1 2">
    <name type="scientific">Paenimyroides tangerinum</name>
    <dbReference type="NCBI Taxonomy" id="2488728"/>
    <lineage>
        <taxon>Bacteria</taxon>
        <taxon>Pseudomonadati</taxon>
        <taxon>Bacteroidota</taxon>
        <taxon>Flavobacteriia</taxon>
        <taxon>Flavobacteriales</taxon>
        <taxon>Flavobacteriaceae</taxon>
        <taxon>Paenimyroides</taxon>
    </lineage>
</organism>
<evidence type="ECO:0008006" key="3">
    <source>
        <dbReference type="Google" id="ProtNLM"/>
    </source>
</evidence>
<dbReference type="EMBL" id="RQVQ01000029">
    <property type="protein sequence ID" value="RRJ89341.1"/>
    <property type="molecule type" value="Genomic_DNA"/>
</dbReference>
<gene>
    <name evidence="1" type="ORF">EG240_11935</name>
</gene>
<dbReference type="AlphaFoldDB" id="A0A3P3W2M0"/>
<proteinExistence type="predicted"/>
<reference evidence="1 2" key="1">
    <citation type="submission" date="2018-11" db="EMBL/GenBank/DDBJ databases">
        <title>Flavobacterium sp. nov., YIM 102701-2 draft genome.</title>
        <authorList>
            <person name="Li G."/>
            <person name="Jiang Y."/>
        </authorList>
    </citation>
    <scope>NUCLEOTIDE SEQUENCE [LARGE SCALE GENOMIC DNA]</scope>
    <source>
        <strain evidence="1 2">YIM 102701-2</strain>
    </source>
</reference>
<evidence type="ECO:0000313" key="2">
    <source>
        <dbReference type="Proteomes" id="UP000275719"/>
    </source>
</evidence>
<dbReference type="Proteomes" id="UP000275719">
    <property type="component" value="Unassembled WGS sequence"/>
</dbReference>
<evidence type="ECO:0000313" key="1">
    <source>
        <dbReference type="EMBL" id="RRJ89341.1"/>
    </source>
</evidence>
<dbReference type="RefSeq" id="WP_125019622.1">
    <property type="nucleotide sequence ID" value="NZ_RQVQ01000029.1"/>
</dbReference>
<dbReference type="PROSITE" id="PS51257">
    <property type="entry name" value="PROKAR_LIPOPROTEIN"/>
    <property type="match status" value="1"/>
</dbReference>
<accession>A0A3P3W2M0</accession>
<name>A0A3P3W2M0_9FLAO</name>
<protein>
    <recommendedName>
        <fullName evidence="3">Lipoprotein</fullName>
    </recommendedName>
</protein>
<comment type="caution">
    <text evidence="1">The sequence shown here is derived from an EMBL/GenBank/DDBJ whole genome shotgun (WGS) entry which is preliminary data.</text>
</comment>
<dbReference type="OrthoDB" id="1360086at2"/>